<evidence type="ECO:0000256" key="6">
    <source>
        <dbReference type="ARBA" id="ARBA00022806"/>
    </source>
</evidence>
<dbReference type="GO" id="GO:0005634">
    <property type="term" value="C:nucleus"/>
    <property type="evidence" value="ECO:0007669"/>
    <property type="project" value="UniProtKB-SubCell"/>
</dbReference>
<dbReference type="Proteomes" id="UP000603453">
    <property type="component" value="Unassembled WGS sequence"/>
</dbReference>
<dbReference type="CDD" id="cd18033">
    <property type="entry name" value="DEXDc_FANCM"/>
    <property type="match status" value="1"/>
</dbReference>
<dbReference type="Gene3D" id="3.40.50.300">
    <property type="entry name" value="P-loop containing nucleotide triphosphate hydrolases"/>
    <property type="match status" value="2"/>
</dbReference>
<dbReference type="InterPro" id="IPR044749">
    <property type="entry name" value="FANCM_DEXDc"/>
</dbReference>
<evidence type="ECO:0000256" key="2">
    <source>
        <dbReference type="ARBA" id="ARBA00009889"/>
    </source>
</evidence>
<dbReference type="CDD" id="cd12091">
    <property type="entry name" value="FANCM_ID"/>
    <property type="match status" value="1"/>
</dbReference>
<dbReference type="PROSITE" id="PS51194">
    <property type="entry name" value="HELICASE_CTER"/>
    <property type="match status" value="1"/>
</dbReference>
<dbReference type="GO" id="GO:0005524">
    <property type="term" value="F:ATP binding"/>
    <property type="evidence" value="ECO:0007669"/>
    <property type="project" value="UniProtKB-UniRule"/>
</dbReference>
<feature type="compositionally biased region" description="Acidic residues" evidence="12">
    <location>
        <begin position="1543"/>
        <end position="1553"/>
    </location>
</feature>
<feature type="region of interest" description="Disordered" evidence="12">
    <location>
        <begin position="1506"/>
        <end position="1553"/>
    </location>
</feature>
<evidence type="ECO:0000313" key="16">
    <source>
        <dbReference type="Proteomes" id="UP000603453"/>
    </source>
</evidence>
<protein>
    <recommendedName>
        <fullName evidence="11">ATP-dependent DNA helicase</fullName>
        <ecNumber evidence="11">3.6.4.12</ecNumber>
    </recommendedName>
</protein>
<dbReference type="PANTHER" id="PTHR14025:SF20">
    <property type="entry name" value="FANCONI ANEMIA GROUP M PROTEIN"/>
    <property type="match status" value="1"/>
</dbReference>
<keyword evidence="5" id="KW-0378">Hydrolase</keyword>
<evidence type="ECO:0000256" key="11">
    <source>
        <dbReference type="RuleBase" id="RU367027"/>
    </source>
</evidence>
<sequence>MDDADIHFDPTFTLPSTQDDIQNEVEDDFGDDFGDEIDLSELVQVTETVEQEYAANNISFVPQEGSDPTPPPILPENTESFHPLNLENLRTWIYPTNYPIRGYQYNIIQKAMFNNTLVALPTGLGKTFIAAVVMFNYWRWFPNSKIIFMAPTRPLVTQQIEACFTICGLPQDETVDMSGSTTPENRRQLWKTKRVFFSTPQTVDNDLASRSCPGEKISCVVVDEAHKATGNYAYVKVIRQLSKKNKHFRVLALTATPGSSLDTVQTVVSNLQITNIQIRTEDSMDVREYSHGKNLESIIVPLGYTEGSTGLLPRIIEEYKSQVFEPTLLRLSKMPTGVIPEPAKNPAFGLQMKRVRFQAQATNINNSMKYQVVSLFLVAEQMSRAYDLLCQHGIAPFLESLEGTRRDAEATMAVGKSINKAQSQFYNHAYITRIIPKLKQEMQKSDFIGHPKIDTLVGILLKHFTNLPSGEASKVMIFSSYRSSVTEICNVLSRHDPMIRPYHFVGQAEGKNGSKGLKQSEQQEVIRKFKNDEFNVIVCTSIGEEGLDIGEVDLIVCYDSQASPVRMLQRMGRTGRKRQGKCVLLMTETEEQKFKQAKETYAQVQRLITQGVHLSYYRTNPSVIPVNYKPTICRKRIEIGQYKAQLKTKSRGKVAPSSLNLTPDGVLTENTKKAFIRSFCNREEEYATVKQVIQKYWPKKSLRKNLGKQVPLQTKVKPSCGVGHSRRTLDFVELIAKMEHRILHPDEKIQFTASKQQTRLMIPSKVNPSSSKLFLPPKRKPLDDNDQNTELAMFYDEHGDITNGENAFETTNFLNGIDNEDFAESSTKKSVKDFFAPRKKAKLNSSSKMSNKSSSLASISNDDFPDLDDLLDLGFDFSDDKVKDVDRPKGIEKLKAVNKGKGVERGTHVESEFITVKNKKVDKGKAADRGLNHVESISNNINLKNNHDNSANVDILDTSDPFEPLNDFNTEDDWEPMLPESVFDAVKPILEPSQQPTLPESPELRKETIENDPPQDKSVTILDMDELYNIPTDEEDFDYGDFPLGELISKNLAAWESIKASAFDETIPPLFPFEKDQSGIIDKITVLWPQSEPRFSKKASGLLGSRQKIMEQNIGGFLTMKIVAKLNNKSLSSPPSFLLEPPAPQISTKVPHTIPQPLKTNSNHQIRKNSPPPATTSPQIKAVVHSPEIFEIQDDDDDFEMNDSFLQHAAELVDEVPKEDAISIVDSQSDVEEGFDSIVYEGGEFENLFESQNEVDGLPNFSFVEQQFVSQKYDHQMKKSATLYGPSSLVSEDNKERYEDPLDSSQPVTLPTVHGSPLRNESTLLQNLSKGLHSPSPLRNTPTLNRLSTSLIEASESDEEDIILRRKRRSRLSPVLPIQRTKKRLRQKGTPKEDEDNDDVIMYEGMASKVSFMERIKQCQSPVAAKHRPKKTNLLQNPFFDVEAEKSSDEGHTTDEETEDGGSSLLNSFIDDGSSNVQEATEKSPDVDVYRQNLFAEERPKKHWMNRFNADKWLNAEEDSIIEGDEEDEEDEQEGSGVNAQEIAEDDDDDDFA</sequence>
<evidence type="ECO:0000256" key="3">
    <source>
        <dbReference type="ARBA" id="ARBA00022741"/>
    </source>
</evidence>
<keyword evidence="10" id="KW-0539">Nucleus</keyword>
<dbReference type="GO" id="GO:0045003">
    <property type="term" value="P:double-strand break repair via synthesis-dependent strand annealing"/>
    <property type="evidence" value="ECO:0007669"/>
    <property type="project" value="TreeGrafter"/>
</dbReference>
<dbReference type="FunFam" id="3.40.50.300:FF:000861">
    <property type="entry name" value="Fanconi anemia, complementation group M"/>
    <property type="match status" value="1"/>
</dbReference>
<dbReference type="InterPro" id="IPR014001">
    <property type="entry name" value="Helicase_ATP-bd"/>
</dbReference>
<dbReference type="InterPro" id="IPR039686">
    <property type="entry name" value="FANCM/Mph1-like_ID"/>
</dbReference>
<comment type="caution">
    <text evidence="15">The sequence shown here is derived from an EMBL/GenBank/DDBJ whole genome shotgun (WGS) entry which is preliminary data.</text>
</comment>
<dbReference type="InterPro" id="IPR001650">
    <property type="entry name" value="Helicase_C-like"/>
</dbReference>
<comment type="subcellular location">
    <subcellularLocation>
        <location evidence="1 11">Nucleus</location>
    </subcellularLocation>
</comment>
<dbReference type="FunFam" id="3.40.50.300:FF:001992">
    <property type="entry name" value="ATP-dependent RNA helicase, putative"/>
    <property type="match status" value="1"/>
</dbReference>
<dbReference type="SMART" id="SM00487">
    <property type="entry name" value="DEXDc"/>
    <property type="match status" value="1"/>
</dbReference>
<dbReference type="GO" id="GO:0036297">
    <property type="term" value="P:interstrand cross-link repair"/>
    <property type="evidence" value="ECO:0007669"/>
    <property type="project" value="TreeGrafter"/>
</dbReference>
<evidence type="ECO:0000256" key="5">
    <source>
        <dbReference type="ARBA" id="ARBA00022801"/>
    </source>
</evidence>
<dbReference type="EC" id="3.6.4.12" evidence="11"/>
<dbReference type="OrthoDB" id="164902at2759"/>
<dbReference type="SUPFAM" id="SSF52540">
    <property type="entry name" value="P-loop containing nucleoside triphosphate hydrolases"/>
    <property type="match status" value="1"/>
</dbReference>
<dbReference type="EMBL" id="JAEPRD010000061">
    <property type="protein sequence ID" value="KAG2202402.1"/>
    <property type="molecule type" value="Genomic_DNA"/>
</dbReference>
<proteinExistence type="inferred from homology"/>
<keyword evidence="7" id="KW-0067">ATP-binding</keyword>
<feature type="compositionally biased region" description="Basic residues" evidence="12">
    <location>
        <begin position="1380"/>
        <end position="1389"/>
    </location>
</feature>
<dbReference type="PROSITE" id="PS51192">
    <property type="entry name" value="HELICASE_ATP_BIND_1"/>
    <property type="match status" value="1"/>
</dbReference>
<evidence type="ECO:0000259" key="13">
    <source>
        <dbReference type="PROSITE" id="PS51192"/>
    </source>
</evidence>
<feature type="region of interest" description="Disordered" evidence="12">
    <location>
        <begin position="1284"/>
        <end position="1318"/>
    </location>
</feature>
<evidence type="ECO:0000313" key="15">
    <source>
        <dbReference type="EMBL" id="KAG2202402.1"/>
    </source>
</evidence>
<feature type="region of interest" description="Disordered" evidence="12">
    <location>
        <begin position="1148"/>
        <end position="1178"/>
    </location>
</feature>
<feature type="domain" description="Helicase ATP-binding" evidence="13">
    <location>
        <begin position="107"/>
        <end position="275"/>
    </location>
</feature>
<dbReference type="GO" id="GO:0043138">
    <property type="term" value="F:3'-5' DNA helicase activity"/>
    <property type="evidence" value="ECO:0007669"/>
    <property type="project" value="InterPro"/>
</dbReference>
<dbReference type="PANTHER" id="PTHR14025">
    <property type="entry name" value="FANCONI ANEMIA GROUP M FANCM FAMILY MEMBER"/>
    <property type="match status" value="1"/>
</dbReference>
<keyword evidence="8" id="KW-0238">DNA-binding</keyword>
<evidence type="ECO:0000256" key="7">
    <source>
        <dbReference type="ARBA" id="ARBA00022840"/>
    </source>
</evidence>
<keyword evidence="4" id="KW-0227">DNA damage</keyword>
<organism evidence="15 16">
    <name type="scientific">Mucor saturninus</name>
    <dbReference type="NCBI Taxonomy" id="64648"/>
    <lineage>
        <taxon>Eukaryota</taxon>
        <taxon>Fungi</taxon>
        <taxon>Fungi incertae sedis</taxon>
        <taxon>Mucoromycota</taxon>
        <taxon>Mucoromycotina</taxon>
        <taxon>Mucoromycetes</taxon>
        <taxon>Mucorales</taxon>
        <taxon>Mucorineae</taxon>
        <taxon>Mucoraceae</taxon>
        <taxon>Mucor</taxon>
    </lineage>
</organism>
<dbReference type="InterPro" id="IPR006935">
    <property type="entry name" value="Helicase/UvrB_N"/>
</dbReference>
<reference evidence="15" key="1">
    <citation type="submission" date="2020-12" db="EMBL/GenBank/DDBJ databases">
        <title>Metabolic potential, ecology and presence of endohyphal bacteria is reflected in genomic diversity of Mucoromycotina.</title>
        <authorList>
            <person name="Muszewska A."/>
            <person name="Okrasinska A."/>
            <person name="Steczkiewicz K."/>
            <person name="Drgas O."/>
            <person name="Orlowska M."/>
            <person name="Perlinska-Lenart U."/>
            <person name="Aleksandrzak-Piekarczyk T."/>
            <person name="Szatraj K."/>
            <person name="Zielenkiewicz U."/>
            <person name="Pilsyk S."/>
            <person name="Malc E."/>
            <person name="Mieczkowski P."/>
            <person name="Kruszewska J.S."/>
            <person name="Biernat P."/>
            <person name="Pawlowska J."/>
        </authorList>
    </citation>
    <scope>NUCLEOTIDE SEQUENCE</scope>
    <source>
        <strain evidence="15">WA0000017839</strain>
    </source>
</reference>
<dbReference type="InterPro" id="IPR027417">
    <property type="entry name" value="P-loop_NTPase"/>
</dbReference>
<keyword evidence="16" id="KW-1185">Reference proteome</keyword>
<dbReference type="Pfam" id="PF00271">
    <property type="entry name" value="Helicase_C"/>
    <property type="match status" value="1"/>
</dbReference>
<comment type="catalytic activity">
    <reaction evidence="11">
        <text>ATP + H2O = ADP + phosphate + H(+)</text>
        <dbReference type="Rhea" id="RHEA:13065"/>
        <dbReference type="ChEBI" id="CHEBI:15377"/>
        <dbReference type="ChEBI" id="CHEBI:15378"/>
        <dbReference type="ChEBI" id="CHEBI:30616"/>
        <dbReference type="ChEBI" id="CHEBI:43474"/>
        <dbReference type="ChEBI" id="CHEBI:456216"/>
        <dbReference type="EC" id="3.6.4.12"/>
    </reaction>
</comment>
<name>A0A8H7V1V9_9FUNG</name>
<feature type="domain" description="Helicase C-terminal" evidence="14">
    <location>
        <begin position="459"/>
        <end position="632"/>
    </location>
</feature>
<dbReference type="SMART" id="SM00490">
    <property type="entry name" value="HELICc"/>
    <property type="match status" value="1"/>
</dbReference>
<keyword evidence="6" id="KW-0347">Helicase</keyword>
<evidence type="ECO:0000259" key="14">
    <source>
        <dbReference type="PROSITE" id="PS51194"/>
    </source>
</evidence>
<evidence type="ECO:0000256" key="8">
    <source>
        <dbReference type="ARBA" id="ARBA00023125"/>
    </source>
</evidence>
<feature type="region of interest" description="Disordered" evidence="12">
    <location>
        <begin position="1374"/>
        <end position="1397"/>
    </location>
</feature>
<dbReference type="GO" id="GO:0009378">
    <property type="term" value="F:four-way junction helicase activity"/>
    <property type="evidence" value="ECO:0007669"/>
    <property type="project" value="TreeGrafter"/>
</dbReference>
<keyword evidence="9" id="KW-0234">DNA repair</keyword>
<feature type="region of interest" description="Disordered" evidence="12">
    <location>
        <begin position="992"/>
        <end position="1017"/>
    </location>
</feature>
<feature type="compositionally biased region" description="Basic and acidic residues" evidence="12">
    <location>
        <begin position="1443"/>
        <end position="1455"/>
    </location>
</feature>
<gene>
    <name evidence="15" type="ORF">INT47_008873</name>
</gene>
<dbReference type="GO" id="GO:0000400">
    <property type="term" value="F:four-way junction DNA binding"/>
    <property type="evidence" value="ECO:0007669"/>
    <property type="project" value="TreeGrafter"/>
</dbReference>
<evidence type="ECO:0000256" key="9">
    <source>
        <dbReference type="ARBA" id="ARBA00023204"/>
    </source>
</evidence>
<evidence type="ECO:0000256" key="1">
    <source>
        <dbReference type="ARBA" id="ARBA00004123"/>
    </source>
</evidence>
<dbReference type="Pfam" id="PF04851">
    <property type="entry name" value="ResIII"/>
    <property type="match status" value="1"/>
</dbReference>
<evidence type="ECO:0000256" key="4">
    <source>
        <dbReference type="ARBA" id="ARBA00022763"/>
    </source>
</evidence>
<evidence type="ECO:0000256" key="12">
    <source>
        <dbReference type="SAM" id="MobiDB-lite"/>
    </source>
</evidence>
<keyword evidence="3" id="KW-0547">Nucleotide-binding</keyword>
<dbReference type="GO" id="GO:0016787">
    <property type="term" value="F:hydrolase activity"/>
    <property type="evidence" value="ECO:0007669"/>
    <property type="project" value="UniProtKB-KW"/>
</dbReference>
<accession>A0A8H7V1V9</accession>
<feature type="compositionally biased region" description="Acidic residues" evidence="12">
    <location>
        <begin position="1516"/>
        <end position="1534"/>
    </location>
</feature>
<comment type="function">
    <text evidence="11">ATP-dependent DNA helicase involved in DNA damage repair by homologous recombination and in genome maintenance. Capable of unwinding D-loops. Plays a role in limiting crossover recombinants during mitotic DNA double-strand break (DSB) repair. Component of a FANCM-MHF complex which promotes gene conversion at blocked replication forks, probably by reversal of the stalled fork.</text>
</comment>
<comment type="similarity">
    <text evidence="2 11">Belongs to the DEAD box helicase family. DEAH subfamily. FANCM sub-subfamily.</text>
</comment>
<dbReference type="CDD" id="cd18801">
    <property type="entry name" value="SF2_C_FANCM_Hef"/>
    <property type="match status" value="1"/>
</dbReference>
<feature type="region of interest" description="Disordered" evidence="12">
    <location>
        <begin position="1423"/>
        <end position="1487"/>
    </location>
</feature>
<evidence type="ECO:0000256" key="10">
    <source>
        <dbReference type="ARBA" id="ARBA00023242"/>
    </source>
</evidence>
<comment type="subunit">
    <text evidence="11">Interacts with the MHF histone-fold complex to form the FANCM-MHF complex.</text>
</comment>